<dbReference type="InterPro" id="IPR015422">
    <property type="entry name" value="PyrdxlP-dep_Trfase_small"/>
</dbReference>
<dbReference type="Gene3D" id="3.90.1150.10">
    <property type="entry name" value="Aspartate Aminotransferase, domain 1"/>
    <property type="match status" value="1"/>
</dbReference>
<dbReference type="Proteomes" id="UP000827549">
    <property type="component" value="Chromosome 4"/>
</dbReference>
<dbReference type="InterPro" id="IPR050103">
    <property type="entry name" value="Class-III_PLP-dep_AT"/>
</dbReference>
<dbReference type="PANTHER" id="PTHR11986">
    <property type="entry name" value="AMINOTRANSFERASE CLASS III"/>
    <property type="match status" value="1"/>
</dbReference>
<dbReference type="FunFam" id="3.40.640.10:FF:000013">
    <property type="entry name" value="4-aminobutyrate aminotransferase"/>
    <property type="match status" value="1"/>
</dbReference>
<evidence type="ECO:0000256" key="3">
    <source>
        <dbReference type="ARBA" id="ARBA00022576"/>
    </source>
</evidence>
<proteinExistence type="inferred from homology"/>
<name>A0AAF0YG60_9TREE</name>
<dbReference type="AlphaFoldDB" id="A0AAF0YG60"/>
<accession>A0AAF0YG60</accession>
<evidence type="ECO:0000256" key="2">
    <source>
        <dbReference type="ARBA" id="ARBA00008954"/>
    </source>
</evidence>
<sequence>MPIQVRTTAEWEQFGRDHTCRGLGRLYDEVVVKGRGLTLTTADGKEYLDFTAGIGVTNLGHSHPAVTAAAQEQVGNIVHMQCSIFQNPAYLQLIDRLLPVLPNKSLDAIYFWNSGTEAVEAAIKLARASTGRHAIVTFQGAYHGRTAGSASLTRSKPVYSKKTGPHMPGVFVAPYPYWHSLGLPPSTPEDVLVDAAIHQLDLVFRQQVAPLDVGAIFIEPVQGEGGYVPCPPRFLHHLRSLCDQHGILLVLDEVQTGFYRTGSYFAISDLGLRPDILTFAKGVANGFPLSGIASSKALMDKFEPGTMGGTYAGNPVACAAGVAVQDVLATGEVKANVAARSEQIFNALRALQASPKTGHLIADVRGKGLMVAVEFRSNTDKLTHEGLAPGTALPQKIGSRVQTKCKEKGVIILTTSCFDTIRFIPALIVTEEEMSRAMAVFGEALNEVALEG</sequence>
<evidence type="ECO:0000256" key="1">
    <source>
        <dbReference type="ARBA" id="ARBA00001933"/>
    </source>
</evidence>
<dbReference type="Gene3D" id="3.40.640.10">
    <property type="entry name" value="Type I PLP-dependent aspartate aminotransferase-like (Major domain)"/>
    <property type="match status" value="1"/>
</dbReference>
<dbReference type="InterPro" id="IPR015421">
    <property type="entry name" value="PyrdxlP-dep_Trfase_major"/>
</dbReference>
<evidence type="ECO:0000256" key="6">
    <source>
        <dbReference type="RuleBase" id="RU003560"/>
    </source>
</evidence>
<evidence type="ECO:0000313" key="8">
    <source>
        <dbReference type="Proteomes" id="UP000827549"/>
    </source>
</evidence>
<dbReference type="EMBL" id="CP086717">
    <property type="protein sequence ID" value="WOO82913.1"/>
    <property type="molecule type" value="Genomic_DNA"/>
</dbReference>
<evidence type="ECO:0000313" key="7">
    <source>
        <dbReference type="EMBL" id="WOO82913.1"/>
    </source>
</evidence>
<comment type="cofactor">
    <cofactor evidence="1">
        <name>pyridoxal 5'-phosphate</name>
        <dbReference type="ChEBI" id="CHEBI:597326"/>
    </cofactor>
</comment>
<dbReference type="GO" id="GO:0042802">
    <property type="term" value="F:identical protein binding"/>
    <property type="evidence" value="ECO:0007669"/>
    <property type="project" value="TreeGrafter"/>
</dbReference>
<dbReference type="PIRSF" id="PIRSF000521">
    <property type="entry name" value="Transaminase_4ab_Lys_Orn"/>
    <property type="match status" value="1"/>
</dbReference>
<dbReference type="PROSITE" id="PS00600">
    <property type="entry name" value="AA_TRANSFER_CLASS_3"/>
    <property type="match status" value="1"/>
</dbReference>
<dbReference type="PANTHER" id="PTHR11986:SF79">
    <property type="entry name" value="ACETYLORNITHINE AMINOTRANSFERASE, MITOCHONDRIAL"/>
    <property type="match status" value="1"/>
</dbReference>
<organism evidence="7 8">
    <name type="scientific">Vanrija pseudolonga</name>
    <dbReference type="NCBI Taxonomy" id="143232"/>
    <lineage>
        <taxon>Eukaryota</taxon>
        <taxon>Fungi</taxon>
        <taxon>Dikarya</taxon>
        <taxon>Basidiomycota</taxon>
        <taxon>Agaricomycotina</taxon>
        <taxon>Tremellomycetes</taxon>
        <taxon>Trichosporonales</taxon>
        <taxon>Trichosporonaceae</taxon>
        <taxon>Vanrija</taxon>
    </lineage>
</organism>
<keyword evidence="4" id="KW-0808">Transferase</keyword>
<evidence type="ECO:0000256" key="4">
    <source>
        <dbReference type="ARBA" id="ARBA00022679"/>
    </source>
</evidence>
<keyword evidence="5 6" id="KW-0663">Pyridoxal phosphate</keyword>
<dbReference type="GeneID" id="87809616"/>
<dbReference type="GO" id="GO:0030170">
    <property type="term" value="F:pyridoxal phosphate binding"/>
    <property type="evidence" value="ECO:0007669"/>
    <property type="project" value="InterPro"/>
</dbReference>
<dbReference type="InterPro" id="IPR005814">
    <property type="entry name" value="Aminotrans_3"/>
</dbReference>
<protein>
    <submittedName>
        <fullName evidence="7">5-aminovalerate aminotransferase DavT</fullName>
    </submittedName>
</protein>
<dbReference type="GO" id="GO:0008483">
    <property type="term" value="F:transaminase activity"/>
    <property type="evidence" value="ECO:0007669"/>
    <property type="project" value="UniProtKB-KW"/>
</dbReference>
<keyword evidence="3 7" id="KW-0032">Aminotransferase</keyword>
<dbReference type="SUPFAM" id="SSF53383">
    <property type="entry name" value="PLP-dependent transferases"/>
    <property type="match status" value="1"/>
</dbReference>
<dbReference type="CDD" id="cd00610">
    <property type="entry name" value="OAT_like"/>
    <property type="match status" value="1"/>
</dbReference>
<dbReference type="InterPro" id="IPR015424">
    <property type="entry name" value="PyrdxlP-dep_Trfase"/>
</dbReference>
<keyword evidence="8" id="KW-1185">Reference proteome</keyword>
<dbReference type="RefSeq" id="XP_062628945.1">
    <property type="nucleotide sequence ID" value="XM_062772961.1"/>
</dbReference>
<evidence type="ECO:0000256" key="5">
    <source>
        <dbReference type="ARBA" id="ARBA00022898"/>
    </source>
</evidence>
<dbReference type="Pfam" id="PF00202">
    <property type="entry name" value="Aminotran_3"/>
    <property type="match status" value="1"/>
</dbReference>
<reference evidence="7" key="1">
    <citation type="submission" date="2023-10" db="EMBL/GenBank/DDBJ databases">
        <authorList>
            <person name="Noh H."/>
        </authorList>
    </citation>
    <scope>NUCLEOTIDE SEQUENCE</scope>
    <source>
        <strain evidence="7">DUCC4014</strain>
    </source>
</reference>
<gene>
    <name evidence="7" type="primary">davT</name>
    <name evidence="7" type="ORF">LOC62_04G006393</name>
</gene>
<dbReference type="InterPro" id="IPR049704">
    <property type="entry name" value="Aminotrans_3_PPA_site"/>
</dbReference>
<comment type="similarity">
    <text evidence="2 6">Belongs to the class-III pyridoxal-phosphate-dependent aminotransferase family.</text>
</comment>